<protein>
    <submittedName>
        <fullName evidence="8">Rieske 2Fe-2S family protein</fullName>
    </submittedName>
</protein>
<name>A0ABU1MM43_9SPHN</name>
<dbReference type="InterPro" id="IPR015879">
    <property type="entry name" value="Ring_hydroxy_dOase_asu_C_dom"/>
</dbReference>
<dbReference type="SUPFAM" id="SSF50022">
    <property type="entry name" value="ISP domain"/>
    <property type="match status" value="1"/>
</dbReference>
<dbReference type="RefSeq" id="WP_107716550.1">
    <property type="nucleotide sequence ID" value="NZ_JAVDRD010000005.1"/>
</dbReference>
<sequence>MRNFASIAELLNQDRPGYTLPQALYTSEEAFRFDTEVMLKSVWLYACTVAHVKNPGDFYVFEMANNSVFIVRGRDGEVRAFYNTCTHRGSRICQVQAGTMPRIMCPYHFWTFGLDGKLIAARGMPDDFDKGAHNLRQVALENCGGLLFICLADNPPPIEPAKQDIAAAIGIYNMDKLKVAAVEDLHDTANWKLVMENNRECYHCEANHPELLNSLSGSGFGRGNPEDGDAADEDDVTAQVERWKAMGVWRDLVEFPDGGWHRVGRLSLAHGALSQTMDGQPASRKLIWPVEHAEPTSVSVWTQPNSWHHFCCDHVVTFSVMPQGPDRSILRTSWLVHEDAVEGEDYTVENLTHVWKATNRQDRHLAEMNHAGIVTDGYRPGPYALEENLVDAFKTFYVERAKAALEAAGQP</sequence>
<gene>
    <name evidence="8" type="ORF">J2792_002285</name>
</gene>
<dbReference type="InterPro" id="IPR036922">
    <property type="entry name" value="Rieske_2Fe-2S_sf"/>
</dbReference>
<evidence type="ECO:0000256" key="1">
    <source>
        <dbReference type="ARBA" id="ARBA00001962"/>
    </source>
</evidence>
<dbReference type="PANTHER" id="PTHR43756">
    <property type="entry name" value="CHOLINE MONOOXYGENASE, CHLOROPLASTIC"/>
    <property type="match status" value="1"/>
</dbReference>
<dbReference type="PRINTS" id="PR00090">
    <property type="entry name" value="RNGDIOXGNASE"/>
</dbReference>
<comment type="cofactor">
    <cofactor evidence="1">
        <name>Fe cation</name>
        <dbReference type="ChEBI" id="CHEBI:24875"/>
    </cofactor>
</comment>
<dbReference type="Gene3D" id="2.102.10.10">
    <property type="entry name" value="Rieske [2Fe-2S] iron-sulphur domain"/>
    <property type="match status" value="1"/>
</dbReference>
<dbReference type="EMBL" id="JAVDRD010000005">
    <property type="protein sequence ID" value="MDR6511413.1"/>
    <property type="molecule type" value="Genomic_DNA"/>
</dbReference>
<feature type="domain" description="Rieske" evidence="7">
    <location>
        <begin position="44"/>
        <end position="149"/>
    </location>
</feature>
<reference evidence="8 9" key="1">
    <citation type="submission" date="2023-07" db="EMBL/GenBank/DDBJ databases">
        <title>Sorghum-associated microbial communities from plants grown in Nebraska, USA.</title>
        <authorList>
            <person name="Schachtman D."/>
        </authorList>
    </citation>
    <scope>NUCLEOTIDE SEQUENCE [LARGE SCALE GENOMIC DNA]</scope>
    <source>
        <strain evidence="8 9">DS1027</strain>
    </source>
</reference>
<evidence type="ECO:0000256" key="3">
    <source>
        <dbReference type="ARBA" id="ARBA00022723"/>
    </source>
</evidence>
<evidence type="ECO:0000313" key="9">
    <source>
        <dbReference type="Proteomes" id="UP001184150"/>
    </source>
</evidence>
<dbReference type="Pfam" id="PF00848">
    <property type="entry name" value="Ring_hydroxyl_A"/>
    <property type="match status" value="1"/>
</dbReference>
<comment type="caution">
    <text evidence="8">The sequence shown here is derived from an EMBL/GenBank/DDBJ whole genome shotgun (WGS) entry which is preliminary data.</text>
</comment>
<organism evidence="8 9">
    <name type="scientific">Novosphingobium capsulatum</name>
    <dbReference type="NCBI Taxonomy" id="13688"/>
    <lineage>
        <taxon>Bacteria</taxon>
        <taxon>Pseudomonadati</taxon>
        <taxon>Pseudomonadota</taxon>
        <taxon>Alphaproteobacteria</taxon>
        <taxon>Sphingomonadales</taxon>
        <taxon>Sphingomonadaceae</taxon>
        <taxon>Novosphingobium</taxon>
    </lineage>
</organism>
<keyword evidence="2" id="KW-0001">2Fe-2S</keyword>
<keyword evidence="4" id="KW-0560">Oxidoreductase</keyword>
<dbReference type="Proteomes" id="UP001184150">
    <property type="component" value="Unassembled WGS sequence"/>
</dbReference>
<keyword evidence="9" id="KW-1185">Reference proteome</keyword>
<dbReference type="InterPro" id="IPR017941">
    <property type="entry name" value="Rieske_2Fe-2S"/>
</dbReference>
<evidence type="ECO:0000259" key="7">
    <source>
        <dbReference type="PROSITE" id="PS51296"/>
    </source>
</evidence>
<evidence type="ECO:0000256" key="6">
    <source>
        <dbReference type="ARBA" id="ARBA00023014"/>
    </source>
</evidence>
<dbReference type="InterPro" id="IPR001663">
    <property type="entry name" value="Rng_hydr_dOase-A"/>
</dbReference>
<keyword evidence="6" id="KW-0411">Iron-sulfur</keyword>
<evidence type="ECO:0000313" key="8">
    <source>
        <dbReference type="EMBL" id="MDR6511413.1"/>
    </source>
</evidence>
<evidence type="ECO:0000256" key="5">
    <source>
        <dbReference type="ARBA" id="ARBA00023004"/>
    </source>
</evidence>
<keyword evidence="3" id="KW-0479">Metal-binding</keyword>
<keyword evidence="5" id="KW-0408">Iron</keyword>
<proteinExistence type="predicted"/>
<accession>A0ABU1MM43</accession>
<dbReference type="Pfam" id="PF00355">
    <property type="entry name" value="Rieske"/>
    <property type="match status" value="1"/>
</dbReference>
<dbReference type="SUPFAM" id="SSF55961">
    <property type="entry name" value="Bet v1-like"/>
    <property type="match status" value="1"/>
</dbReference>
<evidence type="ECO:0000256" key="4">
    <source>
        <dbReference type="ARBA" id="ARBA00023002"/>
    </source>
</evidence>
<dbReference type="Gene3D" id="3.90.380.10">
    <property type="entry name" value="Naphthalene 1,2-dioxygenase Alpha Subunit, Chain A, domain 1"/>
    <property type="match status" value="1"/>
</dbReference>
<dbReference type="CDD" id="cd03469">
    <property type="entry name" value="Rieske_RO_Alpha_N"/>
    <property type="match status" value="1"/>
</dbReference>
<dbReference type="CDD" id="cd08884">
    <property type="entry name" value="RHO_alpha_C_GbcA-like"/>
    <property type="match status" value="1"/>
</dbReference>
<evidence type="ECO:0000256" key="2">
    <source>
        <dbReference type="ARBA" id="ARBA00022714"/>
    </source>
</evidence>
<dbReference type="PANTHER" id="PTHR43756:SF5">
    <property type="entry name" value="CHOLINE MONOOXYGENASE, CHLOROPLASTIC"/>
    <property type="match status" value="1"/>
</dbReference>
<dbReference type="PROSITE" id="PS51296">
    <property type="entry name" value="RIESKE"/>
    <property type="match status" value="1"/>
</dbReference>